<sequence>MLAVGFFFVLAGGIILFAGIMKLFLGQMFGPGPGQYRQTRKWVVVSAVGLICFILGLLMAMTA</sequence>
<accession>F6B953</accession>
<dbReference type="EMBL" id="CP002736">
    <property type="protein sequence ID" value="AEF94825.1"/>
    <property type="molecule type" value="Genomic_DNA"/>
</dbReference>
<gene>
    <name evidence="2" type="ordered locus">Desca_1984</name>
</gene>
<evidence type="ECO:0000313" key="2">
    <source>
        <dbReference type="EMBL" id="AEF94825.1"/>
    </source>
</evidence>
<evidence type="ECO:0000256" key="1">
    <source>
        <dbReference type="SAM" id="Phobius"/>
    </source>
</evidence>
<name>F6B953_DESCC</name>
<protein>
    <submittedName>
        <fullName evidence="2">Uncharacterized protein</fullName>
    </submittedName>
</protein>
<dbReference type="HOGENOM" id="CLU_2878564_0_0_9"/>
<keyword evidence="1" id="KW-0812">Transmembrane</keyword>
<dbReference type="STRING" id="868595.Desca_1984"/>
<keyword evidence="1" id="KW-1133">Transmembrane helix</keyword>
<organism evidence="2 3">
    <name type="scientific">Desulfotomaculum nigrificans (strain DSM 14880 / VKM B-2319 / CO-1-SRB)</name>
    <name type="common">Desulfotomaculum carboxydivorans</name>
    <dbReference type="NCBI Taxonomy" id="868595"/>
    <lineage>
        <taxon>Bacteria</taxon>
        <taxon>Bacillati</taxon>
        <taxon>Bacillota</taxon>
        <taxon>Clostridia</taxon>
        <taxon>Eubacteriales</taxon>
        <taxon>Desulfotomaculaceae</taxon>
        <taxon>Desulfotomaculum</taxon>
    </lineage>
</organism>
<feature type="transmembrane region" description="Helical" evidence="1">
    <location>
        <begin position="6"/>
        <end position="30"/>
    </location>
</feature>
<keyword evidence="3" id="KW-1185">Reference proteome</keyword>
<keyword evidence="1" id="KW-0472">Membrane</keyword>
<dbReference type="Proteomes" id="UP000009226">
    <property type="component" value="Chromosome"/>
</dbReference>
<proteinExistence type="predicted"/>
<dbReference type="KEGG" id="dca:Desca_1984"/>
<dbReference type="RefSeq" id="WP_003543891.1">
    <property type="nucleotide sequence ID" value="NC_015565.1"/>
</dbReference>
<dbReference type="AlphaFoldDB" id="F6B953"/>
<feature type="transmembrane region" description="Helical" evidence="1">
    <location>
        <begin position="42"/>
        <end position="61"/>
    </location>
</feature>
<evidence type="ECO:0000313" key="3">
    <source>
        <dbReference type="Proteomes" id="UP000009226"/>
    </source>
</evidence>
<reference evidence="2 3" key="1">
    <citation type="submission" date="2011-05" db="EMBL/GenBank/DDBJ databases">
        <title>Complete sequence of Desulfotomaculum carboxydivorans CO-1-SRB.</title>
        <authorList>
            <consortium name="US DOE Joint Genome Institute"/>
            <person name="Lucas S."/>
            <person name="Han J."/>
            <person name="Lapidus A."/>
            <person name="Cheng J.-F."/>
            <person name="Goodwin L."/>
            <person name="Pitluck S."/>
            <person name="Peters L."/>
            <person name="Mikhailova N."/>
            <person name="Lu M."/>
            <person name="Han C."/>
            <person name="Tapia R."/>
            <person name="Land M."/>
            <person name="Hauser L."/>
            <person name="Kyrpides N."/>
            <person name="Ivanova N."/>
            <person name="Pagani I."/>
            <person name="Stams A."/>
            <person name="Plugge C."/>
            <person name="Muyzer G."/>
            <person name="Kuever J."/>
            <person name="Parshina S."/>
            <person name="Ivanova A."/>
            <person name="Nazina T."/>
            <person name="Woyke T."/>
        </authorList>
    </citation>
    <scope>NUCLEOTIDE SEQUENCE [LARGE SCALE GENOMIC DNA]</scope>
    <source>
        <strain evidence="3">DSM 14880 / VKM B-2319 / CO-1-SRB</strain>
    </source>
</reference>